<proteinExistence type="predicted"/>
<keyword evidence="3" id="KW-1185">Reference proteome</keyword>
<evidence type="ECO:0000313" key="2">
    <source>
        <dbReference type="EMBL" id="MCF8714119.1"/>
    </source>
</evidence>
<dbReference type="InterPro" id="IPR002864">
    <property type="entry name" value="Acyl-ACP_thioesterase_NHD"/>
</dbReference>
<dbReference type="SUPFAM" id="SSF54637">
    <property type="entry name" value="Thioesterase/thiol ester dehydrase-isomerase"/>
    <property type="match status" value="1"/>
</dbReference>
<name>A0ABS9J157_9FLAO</name>
<accession>A0ABS9J157</accession>
<evidence type="ECO:0000313" key="3">
    <source>
        <dbReference type="Proteomes" id="UP000829517"/>
    </source>
</evidence>
<evidence type="ECO:0000259" key="1">
    <source>
        <dbReference type="Pfam" id="PF01643"/>
    </source>
</evidence>
<dbReference type="Pfam" id="PF01643">
    <property type="entry name" value="Acyl-ACP_TE"/>
    <property type="match status" value="1"/>
</dbReference>
<dbReference type="InterPro" id="IPR029069">
    <property type="entry name" value="HotDog_dom_sf"/>
</dbReference>
<dbReference type="CDD" id="cd00586">
    <property type="entry name" value="4HBT"/>
    <property type="match status" value="1"/>
</dbReference>
<feature type="domain" description="Acyl-ACP thioesterase N-terminal hotdog" evidence="1">
    <location>
        <begin position="10"/>
        <end position="126"/>
    </location>
</feature>
<dbReference type="Proteomes" id="UP000829517">
    <property type="component" value="Unassembled WGS sequence"/>
</dbReference>
<protein>
    <submittedName>
        <fullName evidence="2">Acyl-CoA thioesterase</fullName>
    </submittedName>
</protein>
<reference evidence="2 3" key="1">
    <citation type="submission" date="2021-01" db="EMBL/GenBank/DDBJ databases">
        <title>Genome sequencing of Joostella atrarenae M1-2 (= KCTC 23194).</title>
        <authorList>
            <person name="Zakaria M.R."/>
            <person name="Lam M.Q."/>
            <person name="Chong C.S."/>
        </authorList>
    </citation>
    <scope>NUCLEOTIDE SEQUENCE [LARGE SCALE GENOMIC DNA]</scope>
    <source>
        <strain evidence="2 3">M1-2</strain>
    </source>
</reference>
<comment type="caution">
    <text evidence="2">The sequence shown here is derived from an EMBL/GenBank/DDBJ whole genome shotgun (WGS) entry which is preliminary data.</text>
</comment>
<gene>
    <name evidence="2" type="ORF">JM658_04690</name>
</gene>
<sequence length="129" mass="15442">MKEFTEIITVKEDDLDDLFHVNNVRYIQWVQDVAKNHWLTEATEEMLENYIWMVLTHYIEYKGQAFLGDELLLKTYIKKAAGVTSTRIVEIYNNKTDKLLLHSKTEWCLINKENKRPIRLTEDLKNMFT</sequence>
<organism evidence="2 3">
    <name type="scientific">Joostella atrarenae</name>
    <dbReference type="NCBI Taxonomy" id="679257"/>
    <lineage>
        <taxon>Bacteria</taxon>
        <taxon>Pseudomonadati</taxon>
        <taxon>Bacteroidota</taxon>
        <taxon>Flavobacteriia</taxon>
        <taxon>Flavobacteriales</taxon>
        <taxon>Flavobacteriaceae</taxon>
        <taxon>Joostella</taxon>
    </lineage>
</organism>
<dbReference type="RefSeq" id="WP_236958081.1">
    <property type="nucleotide sequence ID" value="NZ_JAETXX010000002.1"/>
</dbReference>
<dbReference type="Gene3D" id="3.10.129.10">
    <property type="entry name" value="Hotdog Thioesterase"/>
    <property type="match status" value="1"/>
</dbReference>
<dbReference type="EMBL" id="JAETXX010000002">
    <property type="protein sequence ID" value="MCF8714119.1"/>
    <property type="molecule type" value="Genomic_DNA"/>
</dbReference>